<evidence type="ECO:0000313" key="1">
    <source>
        <dbReference type="EMBL" id="GGR07861.1"/>
    </source>
</evidence>
<dbReference type="Gene3D" id="3.40.50.1000">
    <property type="entry name" value="HAD superfamily/HAD-like"/>
    <property type="match status" value="1"/>
</dbReference>
<evidence type="ECO:0008006" key="3">
    <source>
        <dbReference type="Google" id="ProtNLM"/>
    </source>
</evidence>
<protein>
    <recommendedName>
        <fullName evidence="3">Sucrose phosphatase-like domain-containing protein</fullName>
    </recommendedName>
</protein>
<reference evidence="1" key="1">
    <citation type="journal article" date="2014" name="Int. J. Syst. Evol. Microbiol.">
        <title>Complete genome sequence of Corynebacterium casei LMG S-19264T (=DSM 44701T), isolated from a smear-ripened cheese.</title>
        <authorList>
            <consortium name="US DOE Joint Genome Institute (JGI-PGF)"/>
            <person name="Walter F."/>
            <person name="Albersmeier A."/>
            <person name="Kalinowski J."/>
            <person name="Ruckert C."/>
        </authorList>
    </citation>
    <scope>NUCLEOTIDE SEQUENCE</scope>
    <source>
        <strain evidence="1">JCM 31311</strain>
    </source>
</reference>
<reference evidence="1" key="2">
    <citation type="submission" date="2020-09" db="EMBL/GenBank/DDBJ databases">
        <authorList>
            <person name="Sun Q."/>
            <person name="Ohkuma M."/>
        </authorList>
    </citation>
    <scope>NUCLEOTIDE SEQUENCE</scope>
    <source>
        <strain evidence="1">JCM 31311</strain>
    </source>
</reference>
<dbReference type="Proteomes" id="UP000603865">
    <property type="component" value="Unassembled WGS sequence"/>
</dbReference>
<dbReference type="AlphaFoldDB" id="A0A918C5M5"/>
<evidence type="ECO:0000313" key="2">
    <source>
        <dbReference type="Proteomes" id="UP000603865"/>
    </source>
</evidence>
<dbReference type="SUPFAM" id="SSF56784">
    <property type="entry name" value="HAD-like"/>
    <property type="match status" value="1"/>
</dbReference>
<gene>
    <name evidence="1" type="ORF">GCM10008957_20700</name>
</gene>
<name>A0A918C5M5_9DEIO</name>
<keyword evidence="2" id="KW-1185">Reference proteome</keyword>
<dbReference type="InterPro" id="IPR036412">
    <property type="entry name" value="HAD-like_sf"/>
</dbReference>
<dbReference type="EMBL" id="BMQL01000009">
    <property type="protein sequence ID" value="GGR07861.1"/>
    <property type="molecule type" value="Genomic_DNA"/>
</dbReference>
<accession>A0A918C5M5</accession>
<proteinExistence type="predicted"/>
<dbReference type="InterPro" id="IPR023214">
    <property type="entry name" value="HAD_sf"/>
</dbReference>
<comment type="caution">
    <text evidence="1">The sequence shown here is derived from an EMBL/GenBank/DDBJ whole genome shotgun (WGS) entry which is preliminary data.</text>
</comment>
<organism evidence="1 2">
    <name type="scientific">Deinococcus ruber</name>
    <dbReference type="NCBI Taxonomy" id="1848197"/>
    <lineage>
        <taxon>Bacteria</taxon>
        <taxon>Thermotogati</taxon>
        <taxon>Deinococcota</taxon>
        <taxon>Deinococci</taxon>
        <taxon>Deinococcales</taxon>
        <taxon>Deinococcaceae</taxon>
        <taxon>Deinococcus</taxon>
    </lineage>
</organism>
<dbReference type="Gene3D" id="3.90.1070.10">
    <property type="match status" value="1"/>
</dbReference>
<sequence length="179" mass="19573">MTLPFTSWRVLDHGLTILTPQGEPEPQWTGQASGHLHSLRQTLEDGTAHILPHAQRLGCRLTRHTAHELPFMSVLKHPDADPHALAEVQRHWEEWLTQTGGAALQVIANANNVSLLPASLGKAQAVMYLRRTYFSDAALVLGLGDSLSDVPFLNACDFALTPPGGQLLRSVTAARLPQR</sequence>